<feature type="region of interest" description="Disordered" evidence="5">
    <location>
        <begin position="1"/>
        <end position="27"/>
    </location>
</feature>
<keyword evidence="2 6" id="KW-0812">Transmembrane</keyword>
<evidence type="ECO:0000256" key="6">
    <source>
        <dbReference type="SAM" id="Phobius"/>
    </source>
</evidence>
<dbReference type="Proteomes" id="UP001500622">
    <property type="component" value="Unassembled WGS sequence"/>
</dbReference>
<comment type="caution">
    <text evidence="7">The sequence shown here is derived from an EMBL/GenBank/DDBJ whole genome shotgun (WGS) entry which is preliminary data.</text>
</comment>
<protein>
    <recommendedName>
        <fullName evidence="9">DUF4870 domain-containing protein</fullName>
    </recommendedName>
</protein>
<feature type="transmembrane region" description="Helical" evidence="6">
    <location>
        <begin position="106"/>
        <end position="125"/>
    </location>
</feature>
<evidence type="ECO:0000256" key="5">
    <source>
        <dbReference type="SAM" id="MobiDB-lite"/>
    </source>
</evidence>
<name>A0ABP8LHA3_9MICO</name>
<accession>A0ABP8LHA3</accession>
<evidence type="ECO:0000256" key="4">
    <source>
        <dbReference type="ARBA" id="ARBA00023136"/>
    </source>
</evidence>
<dbReference type="RefSeq" id="WP_345217393.1">
    <property type="nucleotide sequence ID" value="NZ_BAABGN010000013.1"/>
</dbReference>
<organism evidence="7 8">
    <name type="scientific">Georgenia halophila</name>
    <dbReference type="NCBI Taxonomy" id="620889"/>
    <lineage>
        <taxon>Bacteria</taxon>
        <taxon>Bacillati</taxon>
        <taxon>Actinomycetota</taxon>
        <taxon>Actinomycetes</taxon>
        <taxon>Micrococcales</taxon>
        <taxon>Bogoriellaceae</taxon>
        <taxon>Georgenia</taxon>
    </lineage>
</organism>
<evidence type="ECO:0000256" key="2">
    <source>
        <dbReference type="ARBA" id="ARBA00022692"/>
    </source>
</evidence>
<dbReference type="EMBL" id="BAABGN010000013">
    <property type="protein sequence ID" value="GAA4429712.1"/>
    <property type="molecule type" value="Genomic_DNA"/>
</dbReference>
<evidence type="ECO:0008006" key="9">
    <source>
        <dbReference type="Google" id="ProtNLM"/>
    </source>
</evidence>
<evidence type="ECO:0000313" key="8">
    <source>
        <dbReference type="Proteomes" id="UP001500622"/>
    </source>
</evidence>
<dbReference type="InterPro" id="IPR019109">
    <property type="entry name" value="MamF_MmsF"/>
</dbReference>
<dbReference type="Pfam" id="PF09685">
    <property type="entry name" value="MamF_MmsF"/>
    <property type="match status" value="1"/>
</dbReference>
<reference evidence="8" key="1">
    <citation type="journal article" date="2019" name="Int. J. Syst. Evol. Microbiol.">
        <title>The Global Catalogue of Microorganisms (GCM) 10K type strain sequencing project: providing services to taxonomists for standard genome sequencing and annotation.</title>
        <authorList>
            <consortium name="The Broad Institute Genomics Platform"/>
            <consortium name="The Broad Institute Genome Sequencing Center for Infectious Disease"/>
            <person name="Wu L."/>
            <person name="Ma J."/>
        </authorList>
    </citation>
    <scope>NUCLEOTIDE SEQUENCE [LARGE SCALE GENOMIC DNA]</scope>
    <source>
        <strain evidence="8">JCM 17810</strain>
    </source>
</reference>
<feature type="transmembrane region" description="Helical" evidence="6">
    <location>
        <begin position="76"/>
        <end position="100"/>
    </location>
</feature>
<sequence length="143" mass="15702">MSNQPPEPYRQEPSPGGPADRHQPPSSRDDQAIAVLAHLSPLIAMVLTAGWLSFVGPLAIWLIFRDRGPLIRNAAASAFNFNLTVWIATIAAWICLFTVILIPVAIVLWIAAFVLQVVFSIIGAVRASRGEIYRYPMQIPILS</sequence>
<keyword evidence="8" id="KW-1185">Reference proteome</keyword>
<feature type="transmembrane region" description="Helical" evidence="6">
    <location>
        <begin position="42"/>
        <end position="64"/>
    </location>
</feature>
<comment type="subcellular location">
    <subcellularLocation>
        <location evidence="1">Membrane</location>
        <topology evidence="1">Multi-pass membrane protein</topology>
    </subcellularLocation>
</comment>
<keyword evidence="4 6" id="KW-0472">Membrane</keyword>
<gene>
    <name evidence="7" type="ORF">GCM10023169_32270</name>
</gene>
<keyword evidence="3 6" id="KW-1133">Transmembrane helix</keyword>
<evidence type="ECO:0000256" key="1">
    <source>
        <dbReference type="ARBA" id="ARBA00004141"/>
    </source>
</evidence>
<evidence type="ECO:0000313" key="7">
    <source>
        <dbReference type="EMBL" id="GAA4429712.1"/>
    </source>
</evidence>
<evidence type="ECO:0000256" key="3">
    <source>
        <dbReference type="ARBA" id="ARBA00022989"/>
    </source>
</evidence>
<proteinExistence type="predicted"/>